<dbReference type="PANTHER" id="PTHR30189">
    <property type="entry name" value="LPS-ASSEMBLY PROTEIN"/>
    <property type="match status" value="1"/>
</dbReference>
<proteinExistence type="predicted"/>
<feature type="non-terminal residue" evidence="1">
    <location>
        <position position="1"/>
    </location>
</feature>
<accession>X0YH63</accession>
<name>X0YH63_9ZZZZ</name>
<dbReference type="SUPFAM" id="SSF56935">
    <property type="entry name" value="Porins"/>
    <property type="match status" value="1"/>
</dbReference>
<protein>
    <submittedName>
        <fullName evidence="1">Uncharacterized protein</fullName>
    </submittedName>
</protein>
<reference evidence="1" key="1">
    <citation type="journal article" date="2014" name="Front. Microbiol.">
        <title>High frequency of phylogenetically diverse reductive dehalogenase-homologous genes in deep subseafloor sedimentary metagenomes.</title>
        <authorList>
            <person name="Kawai M."/>
            <person name="Futagami T."/>
            <person name="Toyoda A."/>
            <person name="Takaki Y."/>
            <person name="Nishi S."/>
            <person name="Hori S."/>
            <person name="Arai W."/>
            <person name="Tsubouchi T."/>
            <person name="Morono Y."/>
            <person name="Uchiyama I."/>
            <person name="Ito T."/>
            <person name="Fujiyama A."/>
            <person name="Inagaki F."/>
            <person name="Takami H."/>
        </authorList>
    </citation>
    <scope>NUCLEOTIDE SEQUENCE</scope>
    <source>
        <strain evidence="1">Expedition CK06-06</strain>
    </source>
</reference>
<dbReference type="InterPro" id="IPR050218">
    <property type="entry name" value="LptD"/>
</dbReference>
<comment type="caution">
    <text evidence="1">The sequence shown here is derived from an EMBL/GenBank/DDBJ whole genome shotgun (WGS) entry which is preliminary data.</text>
</comment>
<sequence length="209" mass="23965">KRPFSLGKYLTLTPSGIFRQDVYLTGEARYLVGGKVDLKAVYNPYISSTLSYSYNKSVGPTPFNFDYIAPLTNTVSGKLTLKPSEKVKLDLSTNYNIITENFGKLVAKLEYKPKEDWKMNFSSSYNLNTKEWTKKINSTLDLQLSDDWRIKYKGVVDLDDFKLTNSVVGITRDLHCREITINYKQATKSFWVEFYIKAFPTEKITIGGQ</sequence>
<dbReference type="AlphaFoldDB" id="X0YH63"/>
<dbReference type="EMBL" id="BART01003318">
    <property type="protein sequence ID" value="GAG55250.1"/>
    <property type="molecule type" value="Genomic_DNA"/>
</dbReference>
<organism evidence="1">
    <name type="scientific">marine sediment metagenome</name>
    <dbReference type="NCBI Taxonomy" id="412755"/>
    <lineage>
        <taxon>unclassified sequences</taxon>
        <taxon>metagenomes</taxon>
        <taxon>ecological metagenomes</taxon>
    </lineage>
</organism>
<dbReference type="GO" id="GO:0009279">
    <property type="term" value="C:cell outer membrane"/>
    <property type="evidence" value="ECO:0007669"/>
    <property type="project" value="TreeGrafter"/>
</dbReference>
<gene>
    <name evidence="1" type="ORF">S01H4_09270</name>
</gene>
<dbReference type="GO" id="GO:1990351">
    <property type="term" value="C:transporter complex"/>
    <property type="evidence" value="ECO:0007669"/>
    <property type="project" value="TreeGrafter"/>
</dbReference>
<evidence type="ECO:0000313" key="1">
    <source>
        <dbReference type="EMBL" id="GAG55250.1"/>
    </source>
</evidence>
<dbReference type="PANTHER" id="PTHR30189:SF1">
    <property type="entry name" value="LPS-ASSEMBLY PROTEIN LPTD"/>
    <property type="match status" value="1"/>
</dbReference>